<name>A0A495R529_9EURY</name>
<comment type="caution">
    <text evidence="1">The sequence shown here is derived from an EMBL/GenBank/DDBJ whole genome shotgun (WGS) entry which is preliminary data.</text>
</comment>
<organism evidence="1 2">
    <name type="scientific">Haloarcula quadrata</name>
    <dbReference type="NCBI Taxonomy" id="182779"/>
    <lineage>
        <taxon>Archaea</taxon>
        <taxon>Methanobacteriati</taxon>
        <taxon>Methanobacteriota</taxon>
        <taxon>Stenosarchaea group</taxon>
        <taxon>Halobacteria</taxon>
        <taxon>Halobacteriales</taxon>
        <taxon>Haloarculaceae</taxon>
        <taxon>Haloarcula</taxon>
    </lineage>
</organism>
<dbReference type="EMBL" id="RBWW01000001">
    <property type="protein sequence ID" value="RKS82166.1"/>
    <property type="molecule type" value="Genomic_DNA"/>
</dbReference>
<dbReference type="Proteomes" id="UP000268233">
    <property type="component" value="Unassembled WGS sequence"/>
</dbReference>
<proteinExistence type="predicted"/>
<evidence type="ECO:0000313" key="2">
    <source>
        <dbReference type="Proteomes" id="UP000268233"/>
    </source>
</evidence>
<keyword evidence="2" id="KW-1185">Reference proteome</keyword>
<accession>A0A495R529</accession>
<reference evidence="1 2" key="1">
    <citation type="submission" date="2018-10" db="EMBL/GenBank/DDBJ databases">
        <title>Genomic Encyclopedia of Archaeal and Bacterial Type Strains, Phase II (KMG-II): from individual species to whole genera.</title>
        <authorList>
            <person name="Goeker M."/>
        </authorList>
    </citation>
    <scope>NUCLEOTIDE SEQUENCE [LARGE SCALE GENOMIC DNA]</scope>
    <source>
        <strain evidence="1 2">DSM 11927</strain>
    </source>
</reference>
<protein>
    <recommendedName>
        <fullName evidence="3">Homeodomain-like domain-containing protein</fullName>
    </recommendedName>
</protein>
<dbReference type="RefSeq" id="WP_121302855.1">
    <property type="nucleotide sequence ID" value="NZ_RBWW01000001.1"/>
</dbReference>
<evidence type="ECO:0008006" key="3">
    <source>
        <dbReference type="Google" id="ProtNLM"/>
    </source>
</evidence>
<sequence>MTTTTDWPAGWTARERVETVALDRDAADDPAEIADEAGVDVATARAVLAGLAEDYSDTRWVDDE</sequence>
<dbReference type="AlphaFoldDB" id="A0A495R529"/>
<gene>
    <name evidence="1" type="ORF">BDK61_1465</name>
</gene>
<evidence type="ECO:0000313" key="1">
    <source>
        <dbReference type="EMBL" id="RKS82166.1"/>
    </source>
</evidence>